<dbReference type="EMBL" id="BAABHO010000002">
    <property type="protein sequence ID" value="GAA4775016.1"/>
    <property type="molecule type" value="Genomic_DNA"/>
</dbReference>
<proteinExistence type="predicted"/>
<reference evidence="2" key="1">
    <citation type="journal article" date="2019" name="Int. J. Syst. Evol. Microbiol.">
        <title>The Global Catalogue of Microorganisms (GCM) 10K type strain sequencing project: providing services to taxonomists for standard genome sequencing and annotation.</title>
        <authorList>
            <consortium name="The Broad Institute Genomics Platform"/>
            <consortium name="The Broad Institute Genome Sequencing Center for Infectious Disease"/>
            <person name="Wu L."/>
            <person name="Ma J."/>
        </authorList>
    </citation>
    <scope>NUCLEOTIDE SEQUENCE [LARGE SCALE GENOMIC DNA]</scope>
    <source>
        <strain evidence="2">JCM 17979</strain>
    </source>
</reference>
<comment type="caution">
    <text evidence="1">The sequence shown here is derived from an EMBL/GenBank/DDBJ whole genome shotgun (WGS) entry which is preliminary data.</text>
</comment>
<organism evidence="1 2">
    <name type="scientific">Actinomycetospora chlora</name>
    <dbReference type="NCBI Taxonomy" id="663608"/>
    <lineage>
        <taxon>Bacteria</taxon>
        <taxon>Bacillati</taxon>
        <taxon>Actinomycetota</taxon>
        <taxon>Actinomycetes</taxon>
        <taxon>Pseudonocardiales</taxon>
        <taxon>Pseudonocardiaceae</taxon>
        <taxon>Actinomycetospora</taxon>
    </lineage>
</organism>
<gene>
    <name evidence="1" type="ORF">GCM10023200_04370</name>
</gene>
<accession>A0ABP9A7H6</accession>
<protein>
    <submittedName>
        <fullName evidence="1">Uncharacterized protein</fullName>
    </submittedName>
</protein>
<evidence type="ECO:0000313" key="1">
    <source>
        <dbReference type="EMBL" id="GAA4775016.1"/>
    </source>
</evidence>
<sequence>MVTWGQILLAALGSGATAGVVNQLLTLLRDSRERRFKSLQREAEERHKLELQANEREHQGLLRAEEAHSDAREETLPAAIAVNDWFEELFIDEHGLDYDFMAIQRSRPEESLTPAQVLARLRGIAQRHPSKSVREAAHSLFNSVDNAYNDISGGGPVDPSDTLVSSWMHQSSDLIEKIHQFEAASPVVQPADDVSN</sequence>
<name>A0ABP9A7H6_9PSEU</name>
<dbReference type="Proteomes" id="UP001500928">
    <property type="component" value="Unassembled WGS sequence"/>
</dbReference>
<keyword evidence="2" id="KW-1185">Reference proteome</keyword>
<evidence type="ECO:0000313" key="2">
    <source>
        <dbReference type="Proteomes" id="UP001500928"/>
    </source>
</evidence>